<dbReference type="Pfam" id="PF10321">
    <property type="entry name" value="7TM_GPCR_Srt"/>
    <property type="match status" value="1"/>
</dbReference>
<feature type="transmembrane region" description="Helical" evidence="1">
    <location>
        <begin position="149"/>
        <end position="167"/>
    </location>
</feature>
<protein>
    <submittedName>
        <fullName evidence="2">Uncharacterized protein</fullName>
    </submittedName>
</protein>
<keyword evidence="1" id="KW-0812">Transmembrane</keyword>
<feature type="transmembrane region" description="Helical" evidence="1">
    <location>
        <begin position="103"/>
        <end position="128"/>
    </location>
</feature>
<feature type="transmembrane region" description="Helical" evidence="1">
    <location>
        <begin position="36"/>
        <end position="57"/>
    </location>
</feature>
<dbReference type="SUPFAM" id="SSF81321">
    <property type="entry name" value="Family A G protein-coupled receptor-like"/>
    <property type="match status" value="1"/>
</dbReference>
<dbReference type="AlphaFoldDB" id="A0ABD2KEW9"/>
<name>A0ABD2KEW9_9BILA</name>
<reference evidence="2 3" key="1">
    <citation type="submission" date="2024-10" db="EMBL/GenBank/DDBJ databases">
        <authorList>
            <person name="Kim D."/>
        </authorList>
    </citation>
    <scope>NUCLEOTIDE SEQUENCE [LARGE SCALE GENOMIC DNA]</scope>
    <source>
        <strain evidence="2">BH-2024</strain>
    </source>
</reference>
<comment type="caution">
    <text evidence="2">The sequence shown here is derived from an EMBL/GenBank/DDBJ whole genome shotgun (WGS) entry which is preliminary data.</text>
</comment>
<evidence type="ECO:0000313" key="2">
    <source>
        <dbReference type="EMBL" id="KAL3101477.1"/>
    </source>
</evidence>
<evidence type="ECO:0000256" key="1">
    <source>
        <dbReference type="SAM" id="Phobius"/>
    </source>
</evidence>
<feature type="transmembrane region" description="Helical" evidence="1">
    <location>
        <begin position="69"/>
        <end position="91"/>
    </location>
</feature>
<keyword evidence="1" id="KW-1133">Transmembrane helix</keyword>
<dbReference type="EMBL" id="JBICBT010000780">
    <property type="protein sequence ID" value="KAL3101477.1"/>
    <property type="molecule type" value="Genomic_DNA"/>
</dbReference>
<sequence>MELFLFRHAEYERLYNCTGLDIDAIPLEKRQFVPESIAICVLCAIYYVLYVPCMYSIWIHLRDNSCYKLLFYIGITDLANLWILGFFSGWLNLQGAVFCSFPTLNYFVGVAVLALWIAESTADLILAFNRCLELSSSRFSRLLFSGHRTLLWLFGCSLYALYWAVFIKPTVYSSVYFGWFFFPFVGYRPDDQHELQFAVQLHTFHDILVAFLCPGIYLIFALVLCASSYDFNTMQKKVFLMVFLVSLINTLTGSLYVYMQHNDFRQQWMLTLAEFAWFHAHGFPPVIYLALNKTIRKDSCSLFMKVFQRHRISSVGIVALSAPKTVTPANGVGRSAQQQQQ</sequence>
<dbReference type="PANTHER" id="PTHR23021:SF11">
    <property type="entry name" value="SERPENTINE RECEPTOR, CLASS T"/>
    <property type="match status" value="1"/>
</dbReference>
<organism evidence="2 3">
    <name type="scientific">Heterodera trifolii</name>
    <dbReference type="NCBI Taxonomy" id="157864"/>
    <lineage>
        <taxon>Eukaryota</taxon>
        <taxon>Metazoa</taxon>
        <taxon>Ecdysozoa</taxon>
        <taxon>Nematoda</taxon>
        <taxon>Chromadorea</taxon>
        <taxon>Rhabditida</taxon>
        <taxon>Tylenchina</taxon>
        <taxon>Tylenchomorpha</taxon>
        <taxon>Tylenchoidea</taxon>
        <taxon>Heteroderidae</taxon>
        <taxon>Heteroderinae</taxon>
        <taxon>Heterodera</taxon>
    </lineage>
</organism>
<keyword evidence="3" id="KW-1185">Reference proteome</keyword>
<dbReference type="Proteomes" id="UP001620626">
    <property type="component" value="Unassembled WGS sequence"/>
</dbReference>
<proteinExistence type="predicted"/>
<accession>A0ABD2KEW9</accession>
<evidence type="ECO:0000313" key="3">
    <source>
        <dbReference type="Proteomes" id="UP001620626"/>
    </source>
</evidence>
<feature type="transmembrane region" description="Helical" evidence="1">
    <location>
        <begin position="238"/>
        <end position="258"/>
    </location>
</feature>
<dbReference type="InterPro" id="IPR019425">
    <property type="entry name" value="7TM_GPCR_serpentine_rcpt_Srt"/>
</dbReference>
<feature type="transmembrane region" description="Helical" evidence="1">
    <location>
        <begin position="207"/>
        <end position="226"/>
    </location>
</feature>
<keyword evidence="1" id="KW-0472">Membrane</keyword>
<dbReference type="PANTHER" id="PTHR23021">
    <property type="entry name" value="SERPENTINE RECEPTOR, CLASS T"/>
    <property type="match status" value="1"/>
</dbReference>
<gene>
    <name evidence="2" type="ORF">niasHT_020796</name>
</gene>
<feature type="transmembrane region" description="Helical" evidence="1">
    <location>
        <begin position="270"/>
        <end position="291"/>
    </location>
</feature>